<dbReference type="Gene3D" id="1.10.101.10">
    <property type="entry name" value="PGBD-like superfamily/PGBD"/>
    <property type="match status" value="1"/>
</dbReference>
<proteinExistence type="predicted"/>
<dbReference type="InterPro" id="IPR002477">
    <property type="entry name" value="Peptidoglycan-bd-like"/>
</dbReference>
<gene>
    <name evidence="2" type="ORF">OH806_14335</name>
</gene>
<organism evidence="2 3">
    <name type="scientific">Chryseobacterium oryctis</name>
    <dbReference type="NCBI Taxonomy" id="2952618"/>
    <lineage>
        <taxon>Bacteria</taxon>
        <taxon>Pseudomonadati</taxon>
        <taxon>Bacteroidota</taxon>
        <taxon>Flavobacteriia</taxon>
        <taxon>Flavobacteriales</taxon>
        <taxon>Weeksellaceae</taxon>
        <taxon>Chryseobacterium group</taxon>
        <taxon>Chryseobacterium</taxon>
    </lineage>
</organism>
<sequence>MKKTQYLKELNISAPQQRGGANKKSDVEKIQSWLCLQEKMHPGLGTMVNIDGDFGPATENAVKIYQRSIDVPSNGVVTPSLFMAFTSHMKNAFEGVAPKASIRESILSVAENHLKHLPFELNIRQQSNSGPWVRSYMGGNEGASWLWCMGFVQTIIDQAMSLHGRDFTKIMPLTYSCDTIGTYGIGQNTLIRNEKIRKDPGLVKKGDILLIRKSLHDWVHTAIIMDIKGDTFVTIEGNTNNDGSSNGDGVYKRIRNFRKSVLDVFSLSKWI</sequence>
<reference evidence="2" key="1">
    <citation type="submission" date="2022-10" db="EMBL/GenBank/DDBJ databases">
        <title>Chryseobacterium babae sp. nov. isolated from the gut of the beetle Oryctes rhinoceros, and Chryseobacterium kimseyorum sp. nov., isolated from a stick insect rearing cage.</title>
        <authorList>
            <person name="Shelomi M."/>
            <person name="Han C.-J."/>
            <person name="Chen W.-M."/>
            <person name="Chen H.-K."/>
            <person name="Liaw S.-J."/>
            <person name="Muhle E."/>
            <person name="Clermont D."/>
        </authorList>
    </citation>
    <scope>NUCLEOTIDE SEQUENCE</scope>
    <source>
        <strain evidence="2">WLa1L2M3</strain>
    </source>
</reference>
<name>A0ABT3HRX8_9FLAO</name>
<accession>A0ABT3HRX8</accession>
<protein>
    <submittedName>
        <fullName evidence="2">Peptidoglycan-binding protein</fullName>
    </submittedName>
</protein>
<dbReference type="InterPro" id="IPR036365">
    <property type="entry name" value="PGBD-like_sf"/>
</dbReference>
<dbReference type="Proteomes" id="UP001163719">
    <property type="component" value="Unassembled WGS sequence"/>
</dbReference>
<dbReference type="SUPFAM" id="SSF47090">
    <property type="entry name" value="PGBD-like"/>
    <property type="match status" value="1"/>
</dbReference>
<dbReference type="InterPro" id="IPR036366">
    <property type="entry name" value="PGBDSf"/>
</dbReference>
<dbReference type="EMBL" id="JAPDHV010000007">
    <property type="protein sequence ID" value="MCW3162445.1"/>
    <property type="molecule type" value="Genomic_DNA"/>
</dbReference>
<dbReference type="Pfam" id="PF01471">
    <property type="entry name" value="PG_binding_1"/>
    <property type="match status" value="1"/>
</dbReference>
<dbReference type="RefSeq" id="WP_264744362.1">
    <property type="nucleotide sequence ID" value="NZ_JAPDHV010000007.1"/>
</dbReference>
<comment type="caution">
    <text evidence="2">The sequence shown here is derived from an EMBL/GenBank/DDBJ whole genome shotgun (WGS) entry which is preliminary data.</text>
</comment>
<evidence type="ECO:0000313" key="2">
    <source>
        <dbReference type="EMBL" id="MCW3162445.1"/>
    </source>
</evidence>
<keyword evidence="3" id="KW-1185">Reference proteome</keyword>
<feature type="domain" description="Peptidoglycan binding-like" evidence="1">
    <location>
        <begin position="47"/>
        <end position="81"/>
    </location>
</feature>
<evidence type="ECO:0000313" key="3">
    <source>
        <dbReference type="Proteomes" id="UP001163719"/>
    </source>
</evidence>
<evidence type="ECO:0000259" key="1">
    <source>
        <dbReference type="Pfam" id="PF01471"/>
    </source>
</evidence>